<sequence length="123" mass="14466">MGDYNTIHRGEDRMVGSPVTDAEIRDFDYYLRDASMTILKHIGRDFTWTNGHAYSIIDWALVNTRWMLTMPGMKVQILDHGCSDHSPLSINFVQQVELRSRPFKFLNHLVKHEKFQEIVKQAW</sequence>
<protein>
    <recommendedName>
        <fullName evidence="3">Endonuclease/exonuclease/phosphatase domain-containing protein</fullName>
    </recommendedName>
</protein>
<dbReference type="InterPro" id="IPR036691">
    <property type="entry name" value="Endo/exonu/phosph_ase_sf"/>
</dbReference>
<accession>A0AAV9KXR0</accession>
<dbReference type="PANTHER" id="PTHR33710:SF65">
    <property type="entry name" value="ENDONUCLEASE_EXONUCLEASE_PHOSPHATASE"/>
    <property type="match status" value="1"/>
</dbReference>
<proteinExistence type="predicted"/>
<evidence type="ECO:0000313" key="1">
    <source>
        <dbReference type="EMBL" id="KAK4717748.1"/>
    </source>
</evidence>
<reference evidence="1 2" key="1">
    <citation type="submission" date="2023-10" db="EMBL/GenBank/DDBJ databases">
        <title>Genome-Wide Identification Analysis in wild type Solanum Pinnatisectum Reveals Some Genes Defensing Phytophthora Infestans.</title>
        <authorList>
            <person name="Sun C."/>
        </authorList>
    </citation>
    <scope>NUCLEOTIDE SEQUENCE [LARGE SCALE GENOMIC DNA]</scope>
    <source>
        <strain evidence="1">LQN</strain>
        <tissue evidence="1">Leaf</tissue>
    </source>
</reference>
<evidence type="ECO:0000313" key="2">
    <source>
        <dbReference type="Proteomes" id="UP001311915"/>
    </source>
</evidence>
<dbReference type="SUPFAM" id="SSF56219">
    <property type="entry name" value="DNase I-like"/>
    <property type="match status" value="1"/>
</dbReference>
<gene>
    <name evidence="1" type="ORF">R3W88_016086</name>
</gene>
<evidence type="ECO:0008006" key="3">
    <source>
        <dbReference type="Google" id="ProtNLM"/>
    </source>
</evidence>
<dbReference type="AlphaFoldDB" id="A0AAV9KXR0"/>
<dbReference type="Gene3D" id="3.60.10.10">
    <property type="entry name" value="Endonuclease/exonuclease/phosphatase"/>
    <property type="match status" value="1"/>
</dbReference>
<dbReference type="PANTHER" id="PTHR33710">
    <property type="entry name" value="BNAC02G09200D PROTEIN"/>
    <property type="match status" value="1"/>
</dbReference>
<dbReference type="EMBL" id="JAWPEI010000008">
    <property type="protein sequence ID" value="KAK4717748.1"/>
    <property type="molecule type" value="Genomic_DNA"/>
</dbReference>
<dbReference type="Proteomes" id="UP001311915">
    <property type="component" value="Unassembled WGS sequence"/>
</dbReference>
<keyword evidence="2" id="KW-1185">Reference proteome</keyword>
<comment type="caution">
    <text evidence="1">The sequence shown here is derived from an EMBL/GenBank/DDBJ whole genome shotgun (WGS) entry which is preliminary data.</text>
</comment>
<organism evidence="1 2">
    <name type="scientific">Solanum pinnatisectum</name>
    <name type="common">tansyleaf nightshade</name>
    <dbReference type="NCBI Taxonomy" id="50273"/>
    <lineage>
        <taxon>Eukaryota</taxon>
        <taxon>Viridiplantae</taxon>
        <taxon>Streptophyta</taxon>
        <taxon>Embryophyta</taxon>
        <taxon>Tracheophyta</taxon>
        <taxon>Spermatophyta</taxon>
        <taxon>Magnoliopsida</taxon>
        <taxon>eudicotyledons</taxon>
        <taxon>Gunneridae</taxon>
        <taxon>Pentapetalae</taxon>
        <taxon>asterids</taxon>
        <taxon>lamiids</taxon>
        <taxon>Solanales</taxon>
        <taxon>Solanaceae</taxon>
        <taxon>Solanoideae</taxon>
        <taxon>Solaneae</taxon>
        <taxon>Solanum</taxon>
    </lineage>
</organism>
<name>A0AAV9KXR0_9SOLN</name>